<reference evidence="1 2" key="1">
    <citation type="submission" date="2019-05" db="EMBL/GenBank/DDBJ databases">
        <title>Tamlana fucoidanivorans sp. nov., isolated from the surface of algae collected from Fujian province in China.</title>
        <authorList>
            <person name="Li J."/>
        </authorList>
    </citation>
    <scope>NUCLEOTIDE SEQUENCE [LARGE SCALE GENOMIC DNA]</scope>
    <source>
        <strain evidence="1 2">CW2-9</strain>
    </source>
</reference>
<name>A0A5C4SN00_9FLAO</name>
<evidence type="ECO:0000313" key="1">
    <source>
        <dbReference type="EMBL" id="TNJ44950.1"/>
    </source>
</evidence>
<dbReference type="NCBIfam" id="NF045579">
    <property type="entry name" value="rhamnoside_JR"/>
    <property type="match status" value="1"/>
</dbReference>
<dbReference type="SUPFAM" id="SSF49785">
    <property type="entry name" value="Galactose-binding domain-like"/>
    <property type="match status" value="1"/>
</dbReference>
<dbReference type="Gene3D" id="2.60.120.260">
    <property type="entry name" value="Galactose-binding domain-like"/>
    <property type="match status" value="1"/>
</dbReference>
<dbReference type="AlphaFoldDB" id="A0A5C4SN00"/>
<dbReference type="EMBL" id="VDCS01000006">
    <property type="protein sequence ID" value="TNJ44950.1"/>
    <property type="molecule type" value="Genomic_DNA"/>
</dbReference>
<organism evidence="1 2">
    <name type="scientific">Allotamlana fucoidanivorans</name>
    <dbReference type="NCBI Taxonomy" id="2583814"/>
    <lineage>
        <taxon>Bacteria</taxon>
        <taxon>Pseudomonadati</taxon>
        <taxon>Bacteroidota</taxon>
        <taxon>Flavobacteriia</taxon>
        <taxon>Flavobacteriales</taxon>
        <taxon>Flavobacteriaceae</taxon>
        <taxon>Allotamlana</taxon>
    </lineage>
</organism>
<dbReference type="InterPro" id="IPR008979">
    <property type="entry name" value="Galactose-bd-like_sf"/>
</dbReference>
<evidence type="ECO:0000313" key="2">
    <source>
        <dbReference type="Proteomes" id="UP000308713"/>
    </source>
</evidence>
<evidence type="ECO:0008006" key="3">
    <source>
        <dbReference type="Google" id="ProtNLM"/>
    </source>
</evidence>
<sequence length="169" mass="19275">MFENEQPEVKSADKKTELVFSKEIQANWTVEGKRVDGKNFTWNMDALQDFSASKDKTQNTFAGTIIYKTKITVEDAITHLDLGNVNEGITELYVNGKKVAKRWYGRAMYPVSDVLEEGENAIEIHYTTVLSNYCLSLDIPAVNRWTNRYKNEPLTSVGLEGPIKLIKYE</sequence>
<dbReference type="RefSeq" id="WP_139696244.1">
    <property type="nucleotide sequence ID" value="NZ_CP074074.1"/>
</dbReference>
<dbReference type="Proteomes" id="UP000308713">
    <property type="component" value="Unassembled WGS sequence"/>
</dbReference>
<gene>
    <name evidence="1" type="ORF">FGF67_07265</name>
</gene>
<protein>
    <recommendedName>
        <fullName evidence="3">Glycosyl hydrolases family 2 sugar binding domain-containing protein</fullName>
    </recommendedName>
</protein>
<proteinExistence type="predicted"/>
<comment type="caution">
    <text evidence="1">The sequence shown here is derived from an EMBL/GenBank/DDBJ whole genome shotgun (WGS) entry which is preliminary data.</text>
</comment>
<keyword evidence="2" id="KW-1185">Reference proteome</keyword>
<dbReference type="OrthoDB" id="9761519at2"/>
<accession>A0A5C4SN00</accession>